<dbReference type="EMBL" id="CP087164">
    <property type="protein sequence ID" value="UGS38723.1"/>
    <property type="molecule type" value="Genomic_DNA"/>
</dbReference>
<gene>
    <name evidence="1" type="primary">kdsB</name>
    <name evidence="1" type="ORF">DSM104329_05153</name>
</gene>
<dbReference type="Pfam" id="PF02348">
    <property type="entry name" value="CTP_transf_3"/>
    <property type="match status" value="1"/>
</dbReference>
<dbReference type="GO" id="GO:0008690">
    <property type="term" value="F:3-deoxy-manno-octulosonate cytidylyltransferase activity"/>
    <property type="evidence" value="ECO:0007669"/>
    <property type="project" value="UniProtKB-EC"/>
</dbReference>
<name>A0A9E6Y338_9ACTN</name>
<accession>A0A9E6Y338</accession>
<dbReference type="GO" id="GO:0005829">
    <property type="term" value="C:cytosol"/>
    <property type="evidence" value="ECO:0007669"/>
    <property type="project" value="TreeGrafter"/>
</dbReference>
<evidence type="ECO:0000313" key="2">
    <source>
        <dbReference type="Proteomes" id="UP001162834"/>
    </source>
</evidence>
<keyword evidence="1" id="KW-0808">Transferase</keyword>
<organism evidence="1 2">
    <name type="scientific">Capillimicrobium parvum</name>
    <dbReference type="NCBI Taxonomy" id="2884022"/>
    <lineage>
        <taxon>Bacteria</taxon>
        <taxon>Bacillati</taxon>
        <taxon>Actinomycetota</taxon>
        <taxon>Thermoleophilia</taxon>
        <taxon>Solirubrobacterales</taxon>
        <taxon>Capillimicrobiaceae</taxon>
        <taxon>Capillimicrobium</taxon>
    </lineage>
</organism>
<keyword evidence="2" id="KW-1185">Reference proteome</keyword>
<dbReference type="SUPFAM" id="SSF53448">
    <property type="entry name" value="Nucleotide-diphospho-sugar transferases"/>
    <property type="match status" value="1"/>
</dbReference>
<proteinExistence type="predicted"/>
<dbReference type="RefSeq" id="WP_259312739.1">
    <property type="nucleotide sequence ID" value="NZ_CP087164.1"/>
</dbReference>
<dbReference type="Proteomes" id="UP001162834">
    <property type="component" value="Chromosome"/>
</dbReference>
<dbReference type="EC" id="2.7.7.38" evidence="1"/>
<keyword evidence="1" id="KW-0548">Nucleotidyltransferase</keyword>
<reference evidence="1" key="1">
    <citation type="journal article" date="2022" name="Int. J. Syst. Evol. Microbiol.">
        <title>Pseudomonas aegrilactucae sp. nov. and Pseudomonas morbosilactucae sp. nov., pathogens causing bacterial rot of lettuce in Japan.</title>
        <authorList>
            <person name="Sawada H."/>
            <person name="Fujikawa T."/>
            <person name="Satou M."/>
        </authorList>
    </citation>
    <scope>NUCLEOTIDE SEQUENCE</scope>
    <source>
        <strain evidence="1">0166_1</strain>
    </source>
</reference>
<dbReference type="InterPro" id="IPR029044">
    <property type="entry name" value="Nucleotide-diphossugar_trans"/>
</dbReference>
<evidence type="ECO:0000313" key="1">
    <source>
        <dbReference type="EMBL" id="UGS38723.1"/>
    </source>
</evidence>
<dbReference type="PANTHER" id="PTHR42866">
    <property type="entry name" value="3-DEOXY-MANNO-OCTULOSONATE CYTIDYLYLTRANSFERASE"/>
    <property type="match status" value="1"/>
</dbReference>
<dbReference type="AlphaFoldDB" id="A0A9E6Y338"/>
<dbReference type="PANTHER" id="PTHR42866:SF1">
    <property type="entry name" value="SPORE COAT POLYSACCHARIDE BIOSYNTHESIS PROTEIN SPSF"/>
    <property type="match status" value="1"/>
</dbReference>
<dbReference type="KEGG" id="sbae:DSM104329_05153"/>
<protein>
    <submittedName>
        <fullName evidence="1">8-amino-3,8-dideoxy-manno-octulosonate cytidylyltransferase</fullName>
        <ecNumber evidence="1">2.7.7.38</ecNumber>
    </submittedName>
</protein>
<dbReference type="Gene3D" id="3.90.550.10">
    <property type="entry name" value="Spore Coat Polysaccharide Biosynthesis Protein SpsA, Chain A"/>
    <property type="match status" value="1"/>
</dbReference>
<dbReference type="InterPro" id="IPR003329">
    <property type="entry name" value="Cytidylyl_trans"/>
</dbReference>
<sequence>MIEAVVQARMSSRRLPGKVLRPLHGRPALQYIFERLARCERIDGFALATSVQPEDDAIAGFCAAQGVACFRGPLEDVAQRYLLAADARGLDAFVRITGDSPLIDHALVDHGATLFAEGGADVVTNVFPRSTYPSGHSLEVVDVAAFRSAYARMTEPDELEHVTRYFYTHPDDWRIRNFTQPADEGRLDVSLDTEADAELIEAVLARMDRPHWDYSSAEVAALAHEVLAA</sequence>